<comment type="caution">
    <text evidence="2">The sequence shown here is derived from an EMBL/GenBank/DDBJ whole genome shotgun (WGS) entry which is preliminary data.</text>
</comment>
<dbReference type="AlphaFoldDB" id="A0A9P7FQX2"/>
<dbReference type="Proteomes" id="UP000717328">
    <property type="component" value="Unassembled WGS sequence"/>
</dbReference>
<feature type="compositionally biased region" description="Basic residues" evidence="1">
    <location>
        <begin position="24"/>
        <end position="33"/>
    </location>
</feature>
<feature type="compositionally biased region" description="Low complexity" evidence="1">
    <location>
        <begin position="38"/>
        <end position="50"/>
    </location>
</feature>
<feature type="region of interest" description="Disordered" evidence="1">
    <location>
        <begin position="291"/>
        <end position="340"/>
    </location>
</feature>
<name>A0A9P7FQX2_9AGAR</name>
<keyword evidence="3" id="KW-1185">Reference proteome</keyword>
<sequence>MSQSPPPSPSTLIKAQLLVEKGKRAQVKSRKSRSSISATATAPKAMTKPAKVPRKQKGKTSSTDIPADKENLDVGASDDSDGIAWAKNPGDTSRLIGIIEDSLRYRQAFGLKGGGTPGVTSGGLTTAQVCHDIGEELFPGSSLSAEKLGKAIGNRIQVLKKLYGTYHKSLGETGHGLIIMDHTEDTPGTPISNVWDKMRLKFPWYKRMHMLLCGSPVYDSSALANSGTVLDIRVLNAKQMPPVCASPDWDEGIFDDDTEQEIPDRESSLVLVEKCPSPACSDFSNFDISLRPAKPPPSPSIPTRALWTPAPKQDSKPVLAESVTNSGCKPRGSADADLRH</sequence>
<evidence type="ECO:0000256" key="1">
    <source>
        <dbReference type="SAM" id="MobiDB-lite"/>
    </source>
</evidence>
<reference evidence="2" key="2">
    <citation type="submission" date="2021-10" db="EMBL/GenBank/DDBJ databases">
        <title>Phylogenomics reveals ancestral predisposition of the termite-cultivated fungus Termitomyces towards a domesticated lifestyle.</title>
        <authorList>
            <person name="Auxier B."/>
            <person name="Grum-Grzhimaylo A."/>
            <person name="Cardenas M.E."/>
            <person name="Lodge J.D."/>
            <person name="Laessoe T."/>
            <person name="Pedersen O."/>
            <person name="Smith M.E."/>
            <person name="Kuyper T.W."/>
            <person name="Franco-Molano E.A."/>
            <person name="Baroni T.J."/>
            <person name="Aanen D.K."/>
        </authorList>
    </citation>
    <scope>NUCLEOTIDE SEQUENCE</scope>
    <source>
        <strain evidence="2">D49</strain>
    </source>
</reference>
<evidence type="ECO:0000313" key="2">
    <source>
        <dbReference type="EMBL" id="KAG5633775.1"/>
    </source>
</evidence>
<feature type="region of interest" description="Disordered" evidence="1">
    <location>
        <begin position="21"/>
        <end position="78"/>
    </location>
</feature>
<gene>
    <name evidence="2" type="ORF">H0H81_005356</name>
</gene>
<dbReference type="EMBL" id="JABCKI010007073">
    <property type="protein sequence ID" value="KAG5633775.1"/>
    <property type="molecule type" value="Genomic_DNA"/>
</dbReference>
<proteinExistence type="predicted"/>
<reference evidence="2" key="1">
    <citation type="submission" date="2021-02" db="EMBL/GenBank/DDBJ databases">
        <authorList>
            <person name="Nieuwenhuis M."/>
            <person name="Van De Peppel L.J.J."/>
        </authorList>
    </citation>
    <scope>NUCLEOTIDE SEQUENCE</scope>
    <source>
        <strain evidence="2">D49</strain>
    </source>
</reference>
<protein>
    <submittedName>
        <fullName evidence="2">Uncharacterized protein</fullName>
    </submittedName>
</protein>
<organism evidence="2 3">
    <name type="scientific">Sphagnurus paluster</name>
    <dbReference type="NCBI Taxonomy" id="117069"/>
    <lineage>
        <taxon>Eukaryota</taxon>
        <taxon>Fungi</taxon>
        <taxon>Dikarya</taxon>
        <taxon>Basidiomycota</taxon>
        <taxon>Agaricomycotina</taxon>
        <taxon>Agaricomycetes</taxon>
        <taxon>Agaricomycetidae</taxon>
        <taxon>Agaricales</taxon>
        <taxon>Tricholomatineae</taxon>
        <taxon>Lyophyllaceae</taxon>
        <taxon>Sphagnurus</taxon>
    </lineage>
</organism>
<accession>A0A9P7FQX2</accession>
<evidence type="ECO:0000313" key="3">
    <source>
        <dbReference type="Proteomes" id="UP000717328"/>
    </source>
</evidence>
<dbReference type="OrthoDB" id="3269005at2759"/>